<proteinExistence type="predicted"/>
<protein>
    <submittedName>
        <fullName evidence="1">DUF3037 domain-containing protein</fullName>
    </submittedName>
</protein>
<dbReference type="EMBL" id="JAYLLN010000031">
    <property type="protein sequence ID" value="MEI5985689.1"/>
    <property type="molecule type" value="Genomic_DNA"/>
</dbReference>
<gene>
    <name evidence="1" type="ORF">VJ786_12335</name>
</gene>
<name>A0ABU8I7I8_9SPHI</name>
<dbReference type="Proteomes" id="UP001363035">
    <property type="component" value="Unassembled WGS sequence"/>
</dbReference>
<keyword evidence="2" id="KW-1185">Reference proteome</keyword>
<dbReference type="Pfam" id="PF11236">
    <property type="entry name" value="DUF3037"/>
    <property type="match status" value="1"/>
</dbReference>
<reference evidence="1 2" key="1">
    <citation type="submission" date="2024-01" db="EMBL/GenBank/DDBJ databases">
        <title>Sphingobacterium tenebrionis sp. nov., a novel endophyte isolated from tenebrio molitor intestines.</title>
        <authorList>
            <person name="Zhang C."/>
        </authorList>
    </citation>
    <scope>NUCLEOTIDE SEQUENCE [LARGE SCALE GENOMIC DNA]</scope>
    <source>
        <strain evidence="1 2">PU5-4</strain>
    </source>
</reference>
<accession>A0ABU8I7I8</accession>
<dbReference type="InterPro" id="IPR021398">
    <property type="entry name" value="DUF3037"/>
</dbReference>
<dbReference type="RefSeq" id="WP_336557792.1">
    <property type="nucleotide sequence ID" value="NZ_JAYLLN010000031.1"/>
</dbReference>
<comment type="caution">
    <text evidence="1">The sequence shown here is derived from an EMBL/GenBank/DDBJ whole genome shotgun (WGS) entry which is preliminary data.</text>
</comment>
<organism evidence="1 2">
    <name type="scientific">Sphingobacterium tenebrionis</name>
    <dbReference type="NCBI Taxonomy" id="3111775"/>
    <lineage>
        <taxon>Bacteria</taxon>
        <taxon>Pseudomonadati</taxon>
        <taxon>Bacteroidota</taxon>
        <taxon>Sphingobacteriia</taxon>
        <taxon>Sphingobacteriales</taxon>
        <taxon>Sphingobacteriaceae</taxon>
        <taxon>Sphingobacterium</taxon>
    </lineage>
</organism>
<sequence>MQDRTLYEYAVVRLVPRVEREEFVNIGVLLYCRKQKYAELLFHIDEERCRLLHKEIDFEQIYAHLKSIQHICKGNKEGGALAMLDQTERFRWITAKRSTLIQCSAVHPGFCLDAAETHQELMEKLVYS</sequence>
<evidence type="ECO:0000313" key="1">
    <source>
        <dbReference type="EMBL" id="MEI5985689.1"/>
    </source>
</evidence>
<evidence type="ECO:0000313" key="2">
    <source>
        <dbReference type="Proteomes" id="UP001363035"/>
    </source>
</evidence>